<feature type="transmembrane region" description="Helical" evidence="1">
    <location>
        <begin position="44"/>
        <end position="61"/>
    </location>
</feature>
<dbReference type="OrthoDB" id="7861868at2"/>
<keyword evidence="3" id="KW-1185">Reference proteome</keyword>
<dbReference type="EMBL" id="PZKF01000013">
    <property type="protein sequence ID" value="PTE17822.1"/>
    <property type="molecule type" value="Genomic_DNA"/>
</dbReference>
<protein>
    <recommendedName>
        <fullName evidence="4">DUF304 domain-containing protein</fullName>
    </recommendedName>
</protein>
<dbReference type="Proteomes" id="UP000241899">
    <property type="component" value="Unassembled WGS sequence"/>
</dbReference>
<evidence type="ECO:0008006" key="4">
    <source>
        <dbReference type="Google" id="ProtNLM"/>
    </source>
</evidence>
<comment type="caution">
    <text evidence="2">The sequence shown here is derived from an EMBL/GenBank/DDBJ whole genome shotgun (WGS) entry which is preliminary data.</text>
</comment>
<name>A0A2T4JIW9_9RHOB</name>
<reference evidence="2 3" key="1">
    <citation type="submission" date="2018-03" db="EMBL/GenBank/DDBJ databases">
        <title>Rhodobacter veldkampii.</title>
        <authorList>
            <person name="Meyer T.E."/>
            <person name="Miller S."/>
            <person name="Lodha T."/>
            <person name="Gandham S."/>
            <person name="Chintalapati S."/>
            <person name="Chintalapati V.R."/>
        </authorList>
    </citation>
    <scope>NUCLEOTIDE SEQUENCE [LARGE SCALE GENOMIC DNA]</scope>
    <source>
        <strain evidence="2 3">DSM 11550</strain>
    </source>
</reference>
<keyword evidence="1" id="KW-0812">Transmembrane</keyword>
<gene>
    <name evidence="2" type="ORF">C5F46_07235</name>
</gene>
<dbReference type="RefSeq" id="WP_107324691.1">
    <property type="nucleotide sequence ID" value="NZ_NHSP01000087.1"/>
</dbReference>
<feature type="transmembrane region" description="Helical" evidence="1">
    <location>
        <begin position="67"/>
        <end position="91"/>
    </location>
</feature>
<evidence type="ECO:0000313" key="3">
    <source>
        <dbReference type="Proteomes" id="UP000241899"/>
    </source>
</evidence>
<keyword evidence="1" id="KW-1133">Transmembrane helix</keyword>
<evidence type="ECO:0000256" key="1">
    <source>
        <dbReference type="SAM" id="Phobius"/>
    </source>
</evidence>
<organism evidence="2 3">
    <name type="scientific">Phaeovulum veldkampii DSM 11550</name>
    <dbReference type="NCBI Taxonomy" id="1185920"/>
    <lineage>
        <taxon>Bacteria</taxon>
        <taxon>Pseudomonadati</taxon>
        <taxon>Pseudomonadota</taxon>
        <taxon>Alphaproteobacteria</taxon>
        <taxon>Rhodobacterales</taxon>
        <taxon>Paracoccaceae</taxon>
        <taxon>Phaeovulum</taxon>
    </lineage>
</organism>
<dbReference type="AlphaFoldDB" id="A0A2T4JIW9"/>
<keyword evidence="1" id="KW-0472">Membrane</keyword>
<sequence>MPRIERDPVLNYRPGPASELPLSEGEPVLAVFPADRRRYWSDHAAMSGVGVAACILILPFFGKADQILIASAGVIAAIFARGAFLASEAFARRWQLTDRRLIGPQGRQVMLLEIETVRRLMGDVQVVTKDGAKHLIKHLADSQAVLTEILDARDARAKVVTE</sequence>
<evidence type="ECO:0000313" key="2">
    <source>
        <dbReference type="EMBL" id="PTE17822.1"/>
    </source>
</evidence>
<proteinExistence type="predicted"/>
<accession>A0A2T4JIW9</accession>